<dbReference type="Proteomes" id="UP001175226">
    <property type="component" value="Unassembled WGS sequence"/>
</dbReference>
<accession>A0AA39JMY5</accession>
<dbReference type="CDD" id="cd07061">
    <property type="entry name" value="HP_HAP_like"/>
    <property type="match status" value="1"/>
</dbReference>
<sequence>MRLQGLSASGDLEFLNEWRVVFGYDRGTERTSFIRTYKLGEEVLTPFGRQQLYDLGISMRLKYGYLLKNFTESNTIPVFRTESQDRMLNSAMNFAIGFFGYPFEGQYQQSITIEETGFNNTLAPYDTCPNAKISSRSDRGKWYVERWAAIYLKNAQGAPPTSTQWQMCAYETVALGYSQFCTLFTEEEWEGFDYALDLSFWYNSAFGSPVGRVQGTGLSTNATLDDDPTTFPFGNSLYVDATHEVVVLNIITALNLTTLAATGPLPYDHIPENRSFKVSELAPFATNMQFQLLECTSVPGQQIRIVINDGVVPLTGIKGCPDQKDGMCPVETFVAAQKELIDKVDWVYDCFEEWDVPEGPAWETVTGDSPKF</sequence>
<keyword evidence="3" id="KW-1185">Reference proteome</keyword>
<dbReference type="SUPFAM" id="SSF53254">
    <property type="entry name" value="Phosphoglycerate mutase-like"/>
    <property type="match status" value="1"/>
</dbReference>
<keyword evidence="1" id="KW-0378">Hydrolase</keyword>
<evidence type="ECO:0000256" key="1">
    <source>
        <dbReference type="ARBA" id="ARBA00022801"/>
    </source>
</evidence>
<dbReference type="EMBL" id="JAUEPT010000015">
    <property type="protein sequence ID" value="KAK0445720.1"/>
    <property type="molecule type" value="Genomic_DNA"/>
</dbReference>
<gene>
    <name evidence="2" type="ORF">EV421DRAFT_1902088</name>
</gene>
<organism evidence="2 3">
    <name type="scientific">Armillaria borealis</name>
    <dbReference type="NCBI Taxonomy" id="47425"/>
    <lineage>
        <taxon>Eukaryota</taxon>
        <taxon>Fungi</taxon>
        <taxon>Dikarya</taxon>
        <taxon>Basidiomycota</taxon>
        <taxon>Agaricomycotina</taxon>
        <taxon>Agaricomycetes</taxon>
        <taxon>Agaricomycetidae</taxon>
        <taxon>Agaricales</taxon>
        <taxon>Marasmiineae</taxon>
        <taxon>Physalacriaceae</taxon>
        <taxon>Armillaria</taxon>
    </lineage>
</organism>
<proteinExistence type="predicted"/>
<evidence type="ECO:0000313" key="2">
    <source>
        <dbReference type="EMBL" id="KAK0445720.1"/>
    </source>
</evidence>
<dbReference type="InterPro" id="IPR000560">
    <property type="entry name" value="His_Pase_clade-2"/>
</dbReference>
<evidence type="ECO:0000313" key="3">
    <source>
        <dbReference type="Proteomes" id="UP001175226"/>
    </source>
</evidence>
<name>A0AA39JMY5_9AGAR</name>
<dbReference type="Pfam" id="PF00328">
    <property type="entry name" value="His_Phos_2"/>
    <property type="match status" value="1"/>
</dbReference>
<dbReference type="PANTHER" id="PTHR20963:SF42">
    <property type="entry name" value="PHOSPHOGLYCERATE MUTASE-LIKE PROTEIN"/>
    <property type="match status" value="1"/>
</dbReference>
<dbReference type="AlphaFoldDB" id="A0AA39JMY5"/>
<dbReference type="PANTHER" id="PTHR20963">
    <property type="entry name" value="MULTIPLE INOSITOL POLYPHOSPHATE PHOSPHATASE-RELATED"/>
    <property type="match status" value="1"/>
</dbReference>
<reference evidence="2" key="1">
    <citation type="submission" date="2023-06" db="EMBL/GenBank/DDBJ databases">
        <authorList>
            <consortium name="Lawrence Berkeley National Laboratory"/>
            <person name="Ahrendt S."/>
            <person name="Sahu N."/>
            <person name="Indic B."/>
            <person name="Wong-Bajracharya J."/>
            <person name="Merenyi Z."/>
            <person name="Ke H.-M."/>
            <person name="Monk M."/>
            <person name="Kocsube S."/>
            <person name="Drula E."/>
            <person name="Lipzen A."/>
            <person name="Balint B."/>
            <person name="Henrissat B."/>
            <person name="Andreopoulos B."/>
            <person name="Martin F.M."/>
            <person name="Harder C.B."/>
            <person name="Rigling D."/>
            <person name="Ford K.L."/>
            <person name="Foster G.D."/>
            <person name="Pangilinan J."/>
            <person name="Papanicolaou A."/>
            <person name="Barry K."/>
            <person name="LaButti K."/>
            <person name="Viragh M."/>
            <person name="Koriabine M."/>
            <person name="Yan M."/>
            <person name="Riley R."/>
            <person name="Champramary S."/>
            <person name="Plett K.L."/>
            <person name="Tsai I.J."/>
            <person name="Slot J."/>
            <person name="Sipos G."/>
            <person name="Plett J."/>
            <person name="Nagy L.G."/>
            <person name="Grigoriev I.V."/>
        </authorList>
    </citation>
    <scope>NUCLEOTIDE SEQUENCE</scope>
    <source>
        <strain evidence="2">FPL87.14</strain>
    </source>
</reference>
<protein>
    <submittedName>
        <fullName evidence="2">Histidine phosphatase superfamily</fullName>
    </submittedName>
</protein>
<dbReference type="Gene3D" id="3.40.50.1240">
    <property type="entry name" value="Phosphoglycerate mutase-like"/>
    <property type="match status" value="1"/>
</dbReference>
<dbReference type="InterPro" id="IPR029033">
    <property type="entry name" value="His_PPase_superfam"/>
</dbReference>
<comment type="caution">
    <text evidence="2">The sequence shown here is derived from an EMBL/GenBank/DDBJ whole genome shotgun (WGS) entry which is preliminary data.</text>
</comment>
<dbReference type="GO" id="GO:0003993">
    <property type="term" value="F:acid phosphatase activity"/>
    <property type="evidence" value="ECO:0007669"/>
    <property type="project" value="TreeGrafter"/>
</dbReference>